<feature type="chain" id="PRO_5003202744" evidence="1">
    <location>
        <begin position="21"/>
        <end position="163"/>
    </location>
</feature>
<keyword evidence="3" id="KW-1185">Reference proteome</keyword>
<dbReference type="STRING" id="679197.HMPREF9336_03393"/>
<feature type="signal peptide" evidence="1">
    <location>
        <begin position="1"/>
        <end position="20"/>
    </location>
</feature>
<evidence type="ECO:0000313" key="2">
    <source>
        <dbReference type="EMBL" id="EFV11776.1"/>
    </source>
</evidence>
<proteinExistence type="predicted"/>
<gene>
    <name evidence="2" type="ORF">HMPREF9336_03393</name>
</gene>
<reference evidence="2 3" key="1">
    <citation type="journal article" date="2011" name="Stand. Genomic Sci.">
        <title>High quality draft genome sequence of Segniliparus rugosus CDC 945(T)= (ATCC BAA-974(T)).</title>
        <authorList>
            <person name="Earl A.M."/>
            <person name="Desjardins C.A."/>
            <person name="Fitzgerald M.G."/>
            <person name="Arachchi H.M."/>
            <person name="Zeng Q."/>
            <person name="Mehta T."/>
            <person name="Griggs A."/>
            <person name="Birren B.W."/>
            <person name="Toney N.C."/>
            <person name="Carr J."/>
            <person name="Posey J."/>
            <person name="Butler W.R."/>
        </authorList>
    </citation>
    <scope>NUCLEOTIDE SEQUENCE [LARGE SCALE GENOMIC DNA]</scope>
    <source>
        <strain evidence="3">ATCC BAA-974 / DSM 45345 / CCUG 50838 / CIP 108380 / JCM 13579 / CDC 945</strain>
    </source>
</reference>
<comment type="caution">
    <text evidence="2">The sequence shown here is derived from an EMBL/GenBank/DDBJ whole genome shotgun (WGS) entry which is preliminary data.</text>
</comment>
<dbReference type="HOGENOM" id="CLU_1625912_0_0_11"/>
<evidence type="ECO:0000256" key="1">
    <source>
        <dbReference type="SAM" id="SignalP"/>
    </source>
</evidence>
<dbReference type="Proteomes" id="UP000004816">
    <property type="component" value="Unassembled WGS sequence"/>
</dbReference>
<keyword evidence="1" id="KW-0732">Signal</keyword>
<dbReference type="EMBL" id="ACZI02000001">
    <property type="protein sequence ID" value="EFV11776.1"/>
    <property type="molecule type" value="Genomic_DNA"/>
</dbReference>
<protein>
    <submittedName>
        <fullName evidence="2">Uncharacterized protein</fullName>
    </submittedName>
</protein>
<organism evidence="2 3">
    <name type="scientific">Segniliparus rugosus (strain ATCC BAA-974 / DSM 45345 / CCUG 50838 / CIP 108380 / JCM 13579 / CDC 945)</name>
    <dbReference type="NCBI Taxonomy" id="679197"/>
    <lineage>
        <taxon>Bacteria</taxon>
        <taxon>Bacillati</taxon>
        <taxon>Actinomycetota</taxon>
        <taxon>Actinomycetes</taxon>
        <taxon>Mycobacteriales</taxon>
        <taxon>Segniliparaceae</taxon>
        <taxon>Segniliparus</taxon>
    </lineage>
</organism>
<evidence type="ECO:0000313" key="3">
    <source>
        <dbReference type="Proteomes" id="UP000004816"/>
    </source>
</evidence>
<dbReference type="AlphaFoldDB" id="E5XV71"/>
<accession>E5XV71</accession>
<name>E5XV71_SEGRC</name>
<sequence length="163" mass="17709">MLSPILAAVIAGLCAAPARAQTDTAEFCRDAFEEASASKRVVEGMINALNEAVERVDETTEADRDATIQRARTGIHGLREAAAQQLRDSADTIETDEPAGLSDDWQDLADQLVQAQRNLSDTILYKSYDELKPAVTDLNQKSIAFFSQCDTENPSDSRTGSDD</sequence>